<dbReference type="Proteomes" id="UP001631969">
    <property type="component" value="Unassembled WGS sequence"/>
</dbReference>
<protein>
    <submittedName>
        <fullName evidence="1">Magnesium/cobalt transporter CorA</fullName>
    </submittedName>
</protein>
<proteinExistence type="predicted"/>
<gene>
    <name evidence="1" type="primary">corA</name>
    <name evidence="1" type="ORF">ACI1P1_10240</name>
</gene>
<dbReference type="EMBL" id="JBJURJ010000006">
    <property type="protein sequence ID" value="MFM9328667.1"/>
    <property type="molecule type" value="Genomic_DNA"/>
</dbReference>
<evidence type="ECO:0000313" key="1">
    <source>
        <dbReference type="EMBL" id="MFM9328667.1"/>
    </source>
</evidence>
<evidence type="ECO:0000313" key="2">
    <source>
        <dbReference type="Proteomes" id="UP001631969"/>
    </source>
</evidence>
<name>A0ACC7P023_9BACL</name>
<reference evidence="1" key="1">
    <citation type="submission" date="2024-12" db="EMBL/GenBank/DDBJ databases">
        <authorList>
            <person name="Wu N."/>
        </authorList>
    </citation>
    <scope>NUCLEOTIDE SEQUENCE</scope>
    <source>
        <strain evidence="1">P15</strain>
    </source>
</reference>
<sequence>MLVYDSRTGKTAQEQEIRVPLEHEVVWVRLKQSEPEKVTQVLEEMYGCHPLLVEDAIKLNQRPKLDRYKQNMFLTLFAVERSSLKLQETGIVVGKNYVVTISQSHIPFLDELETELMHKEGMMDHSSEVLYRIVDRCVDEYSEAVNHYEDQVEQLERQVYRNPFVQVTHEIFRHKRRLHRLRKVFVDEKTIIGALTHQELPYISQDKDVYFFDVYDHISRVVDSIDLFRESLSGLLELQMAMKSDRMNEIMKTLTVISCFFLPLTFIVGLYGMNFRIIPELDWSYGYLYVWVLMVAVSVGLYWFFKRRKWM</sequence>
<organism evidence="1 2">
    <name type="scientific">Paenibacillus mesotrionivorans</name>
    <dbReference type="NCBI Taxonomy" id="3160968"/>
    <lineage>
        <taxon>Bacteria</taxon>
        <taxon>Bacillati</taxon>
        <taxon>Bacillota</taxon>
        <taxon>Bacilli</taxon>
        <taxon>Bacillales</taxon>
        <taxon>Paenibacillaceae</taxon>
        <taxon>Paenibacillus</taxon>
    </lineage>
</organism>
<keyword evidence="2" id="KW-1185">Reference proteome</keyword>
<accession>A0ACC7P023</accession>
<comment type="caution">
    <text evidence="1">The sequence shown here is derived from an EMBL/GenBank/DDBJ whole genome shotgun (WGS) entry which is preliminary data.</text>
</comment>